<gene>
    <name evidence="1" type="ORF">Faunusvirus55_5</name>
</gene>
<reference evidence="1" key="1">
    <citation type="submission" date="2018-10" db="EMBL/GenBank/DDBJ databases">
        <title>Hidden diversity of soil giant viruses.</title>
        <authorList>
            <person name="Schulz F."/>
            <person name="Alteio L."/>
            <person name="Goudeau D."/>
            <person name="Ryan E.M."/>
            <person name="Malmstrom R.R."/>
            <person name="Blanchard J."/>
            <person name="Woyke T."/>
        </authorList>
    </citation>
    <scope>NUCLEOTIDE SEQUENCE</scope>
    <source>
        <strain evidence="1">FNV1</strain>
    </source>
</reference>
<dbReference type="InterPro" id="IPR036770">
    <property type="entry name" value="Ankyrin_rpt-contain_sf"/>
</dbReference>
<evidence type="ECO:0000313" key="1">
    <source>
        <dbReference type="EMBL" id="AYV79807.1"/>
    </source>
</evidence>
<name>A0A3G4ZY09_9VIRU</name>
<dbReference type="Gene3D" id="1.25.40.20">
    <property type="entry name" value="Ankyrin repeat-containing domain"/>
    <property type="match status" value="1"/>
</dbReference>
<proteinExistence type="predicted"/>
<dbReference type="InterPro" id="IPR002110">
    <property type="entry name" value="Ankyrin_rpt"/>
</dbReference>
<accession>A0A3G4ZY09</accession>
<dbReference type="SMART" id="SM00248">
    <property type="entry name" value="ANK"/>
    <property type="match status" value="4"/>
</dbReference>
<dbReference type="EMBL" id="MK072186">
    <property type="protein sequence ID" value="AYV79807.1"/>
    <property type="molecule type" value="Genomic_DNA"/>
</dbReference>
<organism evidence="1">
    <name type="scientific">Faunusvirus sp</name>
    <dbReference type="NCBI Taxonomy" id="2487766"/>
    <lineage>
        <taxon>Viruses</taxon>
        <taxon>Varidnaviria</taxon>
        <taxon>Bamfordvirae</taxon>
        <taxon>Nucleocytoviricota</taxon>
        <taxon>Megaviricetes</taxon>
        <taxon>Imitervirales</taxon>
        <taxon>Mimiviridae</taxon>
    </lineage>
</organism>
<dbReference type="SUPFAM" id="SSF48403">
    <property type="entry name" value="Ankyrin repeat"/>
    <property type="match status" value="1"/>
</dbReference>
<protein>
    <submittedName>
        <fullName evidence="1">Uncharacterized protein</fullName>
    </submittedName>
</protein>
<sequence length="249" mass="29220">MQTANAHRDEFARLIRVPDIRGCLKYIDTYDDFYDAILDFHPNANMLQLACNFRLDRVAFALIDKKCNLTYQNKNGVTAMMYANCYELKDVVTYIIDKLTDITTRNISHGLSEMMYICDNQNTDNVIKMIDLGYDIYYINKYNESLFTRAMDHNVEQVVTKLIDIDTDFIDQLEQYYDMNKGCRDKTYHNIMKYCADKHDAIKREIIATMNDVSPTNMLYQSFRSTYAVQLTNIICDYIILHVLPIKKS</sequence>